<evidence type="ECO:0000256" key="4">
    <source>
        <dbReference type="ARBA" id="ARBA00022801"/>
    </source>
</evidence>
<dbReference type="InterPro" id="IPR036938">
    <property type="entry name" value="PAP2/HPO_sf"/>
</dbReference>
<evidence type="ECO:0000256" key="3">
    <source>
        <dbReference type="ARBA" id="ARBA00022692"/>
    </source>
</evidence>
<accession>H8GVJ4</accession>
<organism evidence="9 10">
    <name type="scientific">Deinococcus gobiensis (strain DSM 21396 / JCM 16679 / CGMCC 1.7299 / I-0)</name>
    <dbReference type="NCBI Taxonomy" id="745776"/>
    <lineage>
        <taxon>Bacteria</taxon>
        <taxon>Thermotogati</taxon>
        <taxon>Deinococcota</taxon>
        <taxon>Deinococci</taxon>
        <taxon>Deinococcales</taxon>
        <taxon>Deinococcaceae</taxon>
        <taxon>Deinococcus</taxon>
    </lineage>
</organism>
<dbReference type="SUPFAM" id="SSF48317">
    <property type="entry name" value="Acid phosphatase/Vanadium-dependent haloperoxidase"/>
    <property type="match status" value="1"/>
</dbReference>
<feature type="transmembrane region" description="Helical" evidence="7">
    <location>
        <begin position="101"/>
        <end position="120"/>
    </location>
</feature>
<dbReference type="Proteomes" id="UP000007575">
    <property type="component" value="Chromosome"/>
</dbReference>
<keyword evidence="6 7" id="KW-0472">Membrane</keyword>
<evidence type="ECO:0000256" key="7">
    <source>
        <dbReference type="SAM" id="Phobius"/>
    </source>
</evidence>
<gene>
    <name evidence="9" type="ordered locus">DGo_CA0444</name>
</gene>
<feature type="domain" description="Phosphatidic acid phosphatase type 2/haloperoxidase" evidence="8">
    <location>
        <begin position="60"/>
        <end position="169"/>
    </location>
</feature>
<dbReference type="STRING" id="745776.DGo_CA0444"/>
<evidence type="ECO:0000256" key="2">
    <source>
        <dbReference type="ARBA" id="ARBA00022475"/>
    </source>
</evidence>
<sequence>MLEQERFAFESPLLLWVHAHTTPALLHLSAALHVLGGPEVMGPLFVAIPAALWLRQRAQALFALWALGGAVLLNALMKLVFHRPRPELWPRTVAENGASFPSGHSMFAAALCSVAVLLLWRTRWRWPALGLGVTYCLLMGGARLVLGVHYPTDVLAGLLTGLAWVYGVWALLGRPGSRAGSQAVVIRPGRARAMLGRE</sequence>
<keyword evidence="10" id="KW-1185">Reference proteome</keyword>
<comment type="subcellular location">
    <subcellularLocation>
        <location evidence="1">Cell membrane</location>
        <topology evidence="1">Multi-pass membrane protein</topology>
    </subcellularLocation>
</comment>
<reference evidence="9 10" key="1">
    <citation type="journal article" date="2012" name="PLoS ONE">
        <title>Genome sequence and transcriptome analysis of the radioresistant bacterium Deinococcus gobiensis: insights into the extreme environmental adaptations.</title>
        <authorList>
            <person name="Yuan M."/>
            <person name="Chen M."/>
            <person name="Zhang W."/>
            <person name="Lu W."/>
            <person name="Wang J."/>
            <person name="Yang M."/>
            <person name="Zhao P."/>
            <person name="Tang R."/>
            <person name="Li X."/>
            <person name="Hao Y."/>
            <person name="Zhou Z."/>
            <person name="Zhan Y."/>
            <person name="Yu H."/>
            <person name="Teng C."/>
            <person name="Yan Y."/>
            <person name="Ping S."/>
            <person name="Wang Y."/>
            <person name="Lin M."/>
        </authorList>
    </citation>
    <scope>NUCLEOTIDE SEQUENCE [LARGE SCALE GENOMIC DNA]</scope>
    <source>
        <strain evidence="9 10">I-0</strain>
    </source>
</reference>
<evidence type="ECO:0000256" key="6">
    <source>
        <dbReference type="ARBA" id="ARBA00023136"/>
    </source>
</evidence>
<feature type="transmembrane region" description="Helical" evidence="7">
    <location>
        <begin position="61"/>
        <end position="81"/>
    </location>
</feature>
<dbReference type="EMBL" id="CP002191">
    <property type="protein sequence ID" value="AFD24371.1"/>
    <property type="molecule type" value="Genomic_DNA"/>
</dbReference>
<feature type="transmembrane region" description="Helical" evidence="7">
    <location>
        <begin position="154"/>
        <end position="172"/>
    </location>
</feature>
<dbReference type="InterPro" id="IPR000326">
    <property type="entry name" value="PAP2/HPO"/>
</dbReference>
<evidence type="ECO:0000256" key="5">
    <source>
        <dbReference type="ARBA" id="ARBA00022989"/>
    </source>
</evidence>
<dbReference type="AlphaFoldDB" id="H8GVJ4"/>
<dbReference type="Gene3D" id="1.20.144.10">
    <property type="entry name" value="Phosphatidic acid phosphatase type 2/haloperoxidase"/>
    <property type="match status" value="1"/>
</dbReference>
<dbReference type="Pfam" id="PF01569">
    <property type="entry name" value="PAP2"/>
    <property type="match status" value="1"/>
</dbReference>
<dbReference type="SMART" id="SM00014">
    <property type="entry name" value="acidPPc"/>
    <property type="match status" value="1"/>
</dbReference>
<evidence type="ECO:0000313" key="9">
    <source>
        <dbReference type="EMBL" id="AFD24371.1"/>
    </source>
</evidence>
<dbReference type="CDD" id="cd03392">
    <property type="entry name" value="PAP2_like_2"/>
    <property type="match status" value="1"/>
</dbReference>
<dbReference type="HOGENOM" id="CLU_072573_3_2_0"/>
<dbReference type="KEGG" id="dgo:DGo_CA0444"/>
<feature type="transmembrane region" description="Helical" evidence="7">
    <location>
        <begin position="127"/>
        <end position="148"/>
    </location>
</feature>
<keyword evidence="3 7" id="KW-0812">Transmembrane</keyword>
<evidence type="ECO:0000313" key="10">
    <source>
        <dbReference type="Proteomes" id="UP000007575"/>
    </source>
</evidence>
<dbReference type="GO" id="GO:0016787">
    <property type="term" value="F:hydrolase activity"/>
    <property type="evidence" value="ECO:0007669"/>
    <property type="project" value="UniProtKB-KW"/>
</dbReference>
<evidence type="ECO:0000256" key="1">
    <source>
        <dbReference type="ARBA" id="ARBA00004651"/>
    </source>
</evidence>
<protein>
    <submittedName>
        <fullName evidence="9">Phosphoesterase, PA-phosphatase related protein</fullName>
    </submittedName>
</protein>
<dbReference type="PATRIC" id="fig|745776.4.peg.454"/>
<keyword evidence="5 7" id="KW-1133">Transmembrane helix</keyword>
<dbReference type="PANTHER" id="PTHR14969">
    <property type="entry name" value="SPHINGOSINE-1-PHOSPHATE PHOSPHOHYDROLASE"/>
    <property type="match status" value="1"/>
</dbReference>
<proteinExistence type="predicted"/>
<dbReference type="eggNOG" id="COG0671">
    <property type="taxonomic scope" value="Bacteria"/>
</dbReference>
<dbReference type="PANTHER" id="PTHR14969:SF62">
    <property type="entry name" value="DECAPRENYLPHOSPHORYL-5-PHOSPHORIBOSE PHOSPHATASE RV3807C-RELATED"/>
    <property type="match status" value="1"/>
</dbReference>
<keyword evidence="2" id="KW-1003">Cell membrane</keyword>
<name>H8GVJ4_DEIGI</name>
<feature type="transmembrane region" description="Helical" evidence="7">
    <location>
        <begin position="30"/>
        <end position="54"/>
    </location>
</feature>
<dbReference type="GO" id="GO:0005886">
    <property type="term" value="C:plasma membrane"/>
    <property type="evidence" value="ECO:0007669"/>
    <property type="project" value="UniProtKB-SubCell"/>
</dbReference>
<evidence type="ECO:0000259" key="8">
    <source>
        <dbReference type="SMART" id="SM00014"/>
    </source>
</evidence>
<keyword evidence="4" id="KW-0378">Hydrolase</keyword>